<dbReference type="Gene3D" id="3.40.50.300">
    <property type="entry name" value="P-loop containing nucleotide triphosphate hydrolases"/>
    <property type="match status" value="1"/>
</dbReference>
<reference evidence="4 5" key="1">
    <citation type="submission" date="2023-07" db="EMBL/GenBank/DDBJ databases">
        <title>Sequencing the genomes of 1000 actinobacteria strains.</title>
        <authorList>
            <person name="Klenk H.-P."/>
        </authorList>
    </citation>
    <scope>NUCLEOTIDE SEQUENCE [LARGE SCALE GENOMIC DNA]</scope>
    <source>
        <strain evidence="4 5">DSM 44710</strain>
    </source>
</reference>
<sequence>MTNGIVERLVLATGGLEPTATDLADALWLLRAVSPAPVVPPAPRPATPEPPEAPESQVPSPPAQPGPGEPPETGAGPDPAHLGPGTGQAAEPALAEPVPVQVEVHHEAAVPPVEQRNTLRTPAGSALPNRLGLELALRPLKRRVRNGAGTVLDADATADLAADTDLWLPVFAPAEERWLDVALVVDESRSMEVSAQTVGELDTLLRDLGAFRDVRLWSCDSDAPGVLSVTPRGSGQRAGPPGALVDPRRRRAVVVVSDTIGPAWRDGRMAAALSVWADAGPVAVVQPLPQRLWDDCGPRVWPVRLRSAGPGAANRDLTYASASPAIVPAESGVAIPVLELERRWLASWAALMTAGEGTMFRGKALLLGRMLDGEHNAEGPAGPPETVLHRFAETASKDAFRLAELLAAAAPLTLPIMTLIQNAQLPESAPSALREVFLGGLLIRVNSDDSPHHSRTAEYDFLPGLRSVLLGELSRREALEVLAEVSQYLARRLGVSVDFLSVLASEEDVVDLDPAYKAFATVAIAVLDAAGGVYRDRAERLRELMGTPVRVPSSQRSRPSRENVVDSRGVTLSQNQAAIPAMLPTPAGWTSVPSRNTNFVGREDILDNVRGLLLNSPQTAVLLPRALFGLGGVGKTQIALEYAHRHRARGDYDLIWWVAAEDPSEVRRSLVDLAKELKLPVTGDSAETIRRVLQALSDRSPYRRWLIVFDNAPDPQSLGAGLTAESGGLVPDTRAGHVLITTRELSWTEGGRSVQVEVGLFSREESVALLRQGIRPGVTPPPGIRNEPIMSEEDAQLVAQRLGDFPISLAQAAAWIRETGRSIQEYLRLVDEEMTRQQEAHLPEGYPRHASAAMSIAIRQLDDSSATAAQLLRLSSYFGPEWISLDMLYRARLAAQSYGSVESVLRDQAPLQRTVRTIGRLELARYDTRRERFQIHRLVQAMVQAEMDSSQQVEAARTVQQMLAQANPGNPDRIAQSEMDKHAELSAHIVPSGVIDSDQAAARRVVLDQIRYRFNLGDYESSRDLAQLVLPAWTARWGEDDELTLLARRHLANAIRQLGDTVRALELDEEILEAFRRTLGPQHEHSMATVNSVTAGLRALGRFEEALRLDRENYELQLRTLGEEDVSTLRTANSVGVDYRMVGNFEAALEIDQWNVTAGRALLGSRHGLYFAWVGNVARDLYGLGNYSESLRVQEEIFPRMEAVLGTNHTWTLGARRIIVMGYRKLGQAAKAETYARELLIASQNRLGAAHPETLLARVSLVNVLRETGKLAEAVEAGRTTMELYQGRVAEQHYRQLFAANMAIVHRQASEVQRARELNEVTLGELRASFGEQHPYTLCCASNLASDLAATGASGEALTLSRETYETSVTVRGDAHPYTLAAANNYAIDLAANGEDAATLRQQTLDALRRALGEAHPQTVLAKDGKRIDADIEPSPA</sequence>
<dbReference type="NCBIfam" id="NF040586">
    <property type="entry name" value="FxSxx_TPR"/>
    <property type="match status" value="1"/>
</dbReference>
<feature type="region of interest" description="Disordered" evidence="1">
    <location>
        <begin position="36"/>
        <end position="93"/>
    </location>
</feature>
<keyword evidence="5" id="KW-1185">Reference proteome</keyword>
<comment type="caution">
    <text evidence="4">The sequence shown here is derived from an EMBL/GenBank/DDBJ whole genome shotgun (WGS) entry which is preliminary data.</text>
</comment>
<dbReference type="Pfam" id="PF00931">
    <property type="entry name" value="NB-ARC"/>
    <property type="match status" value="1"/>
</dbReference>
<dbReference type="Pfam" id="PF13374">
    <property type="entry name" value="TPR_10"/>
    <property type="match status" value="2"/>
</dbReference>
<evidence type="ECO:0008006" key="6">
    <source>
        <dbReference type="Google" id="ProtNLM"/>
    </source>
</evidence>
<proteinExistence type="predicted"/>
<dbReference type="Proteomes" id="UP001240984">
    <property type="component" value="Unassembled WGS sequence"/>
</dbReference>
<dbReference type="InterPro" id="IPR047738">
    <property type="entry name" value="SAV_2336-like_N"/>
</dbReference>
<dbReference type="EMBL" id="JAUSRA010000001">
    <property type="protein sequence ID" value="MDP9792828.1"/>
    <property type="molecule type" value="Genomic_DNA"/>
</dbReference>
<dbReference type="SUPFAM" id="SSF48452">
    <property type="entry name" value="TPR-like"/>
    <property type="match status" value="3"/>
</dbReference>
<dbReference type="PANTHER" id="PTHR46082:SF6">
    <property type="entry name" value="AAA+ ATPASE DOMAIN-CONTAINING PROTEIN-RELATED"/>
    <property type="match status" value="1"/>
</dbReference>
<accession>A0ABT9MNG2</accession>
<dbReference type="NCBIfam" id="NF041121">
    <property type="entry name" value="SAV_2336_NTERM"/>
    <property type="match status" value="1"/>
</dbReference>
<evidence type="ECO:0000259" key="2">
    <source>
        <dbReference type="Pfam" id="PF00931"/>
    </source>
</evidence>
<dbReference type="InterPro" id="IPR056681">
    <property type="entry name" value="DUF7779"/>
</dbReference>
<dbReference type="Pfam" id="PF25000">
    <property type="entry name" value="DUF7779"/>
    <property type="match status" value="1"/>
</dbReference>
<dbReference type="Pfam" id="PF13424">
    <property type="entry name" value="TPR_12"/>
    <property type="match status" value="1"/>
</dbReference>
<feature type="compositionally biased region" description="Pro residues" evidence="1">
    <location>
        <begin position="37"/>
        <end position="70"/>
    </location>
</feature>
<evidence type="ECO:0000313" key="5">
    <source>
        <dbReference type="Proteomes" id="UP001240984"/>
    </source>
</evidence>
<dbReference type="InterPro" id="IPR027417">
    <property type="entry name" value="P-loop_NTPase"/>
</dbReference>
<dbReference type="RefSeq" id="WP_306827716.1">
    <property type="nucleotide sequence ID" value="NZ_JAUSRA010000001.1"/>
</dbReference>
<protein>
    <recommendedName>
        <fullName evidence="6">NB-ARC domain-containing protein</fullName>
    </recommendedName>
</protein>
<dbReference type="SUPFAM" id="SSF52540">
    <property type="entry name" value="P-loop containing nucleoside triphosphate hydrolases"/>
    <property type="match status" value="1"/>
</dbReference>
<dbReference type="InterPro" id="IPR011990">
    <property type="entry name" value="TPR-like_helical_dom_sf"/>
</dbReference>
<dbReference type="InterPro" id="IPR053137">
    <property type="entry name" value="NLR-like"/>
</dbReference>
<feature type="domain" description="DUF7779" evidence="3">
    <location>
        <begin position="861"/>
        <end position="951"/>
    </location>
</feature>
<evidence type="ECO:0000256" key="1">
    <source>
        <dbReference type="SAM" id="MobiDB-lite"/>
    </source>
</evidence>
<organism evidence="4 5">
    <name type="scientific">Catenuloplanes nepalensis</name>
    <dbReference type="NCBI Taxonomy" id="587533"/>
    <lineage>
        <taxon>Bacteria</taxon>
        <taxon>Bacillati</taxon>
        <taxon>Actinomycetota</taxon>
        <taxon>Actinomycetes</taxon>
        <taxon>Micromonosporales</taxon>
        <taxon>Micromonosporaceae</taxon>
        <taxon>Catenuloplanes</taxon>
    </lineage>
</organism>
<feature type="compositionally biased region" description="Low complexity" evidence="1">
    <location>
        <begin position="71"/>
        <end position="80"/>
    </location>
</feature>
<dbReference type="InterPro" id="IPR002182">
    <property type="entry name" value="NB-ARC"/>
</dbReference>
<gene>
    <name evidence="4" type="ORF">J2S43_001340</name>
</gene>
<dbReference type="PANTHER" id="PTHR46082">
    <property type="entry name" value="ATP/GTP-BINDING PROTEIN-RELATED"/>
    <property type="match status" value="1"/>
</dbReference>
<dbReference type="Gene3D" id="1.25.40.10">
    <property type="entry name" value="Tetratricopeptide repeat domain"/>
    <property type="match status" value="3"/>
</dbReference>
<evidence type="ECO:0000259" key="3">
    <source>
        <dbReference type="Pfam" id="PF25000"/>
    </source>
</evidence>
<evidence type="ECO:0000313" key="4">
    <source>
        <dbReference type="EMBL" id="MDP9792828.1"/>
    </source>
</evidence>
<feature type="domain" description="NB-ARC" evidence="2">
    <location>
        <begin position="603"/>
        <end position="772"/>
    </location>
</feature>
<name>A0ABT9MNG2_9ACTN</name>